<dbReference type="InterPro" id="IPR032675">
    <property type="entry name" value="LRR_dom_sf"/>
</dbReference>
<reference evidence="6" key="2">
    <citation type="journal article" date="2023" name="Science">
        <title>Genomic signatures of disease resistance in endangered staghorn corals.</title>
        <authorList>
            <person name="Vollmer S.V."/>
            <person name="Selwyn J.D."/>
            <person name="Despard B.A."/>
            <person name="Roesel C.L."/>
        </authorList>
    </citation>
    <scope>NUCLEOTIDE SEQUENCE</scope>
    <source>
        <strain evidence="6">K2</strain>
    </source>
</reference>
<dbReference type="Pfam" id="PF25372">
    <property type="entry name" value="DUF7885"/>
    <property type="match status" value="1"/>
</dbReference>
<evidence type="ECO:0000256" key="2">
    <source>
        <dbReference type="SAM" id="MobiDB-lite"/>
    </source>
</evidence>
<reference evidence="6" key="1">
    <citation type="journal article" date="2023" name="G3 (Bethesda)">
        <title>Whole genome assembly and annotation of the endangered Caribbean coral Acropora cervicornis.</title>
        <authorList>
            <person name="Selwyn J.D."/>
            <person name="Vollmer S.V."/>
        </authorList>
    </citation>
    <scope>NUCLEOTIDE SEQUENCE</scope>
    <source>
        <strain evidence="6">K2</strain>
    </source>
</reference>
<evidence type="ECO:0000313" key="6">
    <source>
        <dbReference type="EMBL" id="KAK2565916.1"/>
    </source>
</evidence>
<dbReference type="EMBL" id="JARQWQ010000018">
    <property type="protein sequence ID" value="KAK2565916.1"/>
    <property type="molecule type" value="Genomic_DNA"/>
</dbReference>
<organism evidence="6 7">
    <name type="scientific">Acropora cervicornis</name>
    <name type="common">Staghorn coral</name>
    <dbReference type="NCBI Taxonomy" id="6130"/>
    <lineage>
        <taxon>Eukaryota</taxon>
        <taxon>Metazoa</taxon>
        <taxon>Cnidaria</taxon>
        <taxon>Anthozoa</taxon>
        <taxon>Hexacorallia</taxon>
        <taxon>Scleractinia</taxon>
        <taxon>Astrocoeniina</taxon>
        <taxon>Acroporidae</taxon>
        <taxon>Acropora</taxon>
    </lineage>
</organism>
<keyword evidence="1" id="KW-0833">Ubl conjugation pathway</keyword>
<protein>
    <submittedName>
        <fullName evidence="6">F-box/LRR-repeat protein 6</fullName>
    </submittedName>
</protein>
<dbReference type="Gene3D" id="1.20.1280.50">
    <property type="match status" value="1"/>
</dbReference>
<dbReference type="InterPro" id="IPR006553">
    <property type="entry name" value="Leu-rich_rpt_Cys-con_subtyp"/>
</dbReference>
<dbReference type="PANTHER" id="PTHR13318">
    <property type="entry name" value="PARTNER OF PAIRED, ISOFORM B-RELATED"/>
    <property type="match status" value="1"/>
</dbReference>
<dbReference type="Pfam" id="PF12937">
    <property type="entry name" value="F-box-like"/>
    <property type="match status" value="1"/>
</dbReference>
<dbReference type="GO" id="GO:0019005">
    <property type="term" value="C:SCF ubiquitin ligase complex"/>
    <property type="evidence" value="ECO:0007669"/>
    <property type="project" value="InterPro"/>
</dbReference>
<dbReference type="SUPFAM" id="SSF52047">
    <property type="entry name" value="RNI-like"/>
    <property type="match status" value="1"/>
</dbReference>
<feature type="domain" description="F-box/LRR-repeat protein 15/At3g58940/PEG3-like LRR" evidence="4">
    <location>
        <begin position="314"/>
        <end position="383"/>
    </location>
</feature>
<comment type="caution">
    <text evidence="6">The sequence shown here is derived from an EMBL/GenBank/DDBJ whole genome shotgun (WGS) entry which is preliminary data.</text>
</comment>
<feature type="domain" description="F-box" evidence="3">
    <location>
        <begin position="105"/>
        <end position="155"/>
    </location>
</feature>
<feature type="domain" description="F-box/LRR-repeat protein 15-like leucin rich repeat" evidence="5">
    <location>
        <begin position="185"/>
        <end position="265"/>
    </location>
</feature>
<dbReference type="InterPro" id="IPR036047">
    <property type="entry name" value="F-box-like_dom_sf"/>
</dbReference>
<accession>A0AAD9QR99</accession>
<evidence type="ECO:0000256" key="1">
    <source>
        <dbReference type="ARBA" id="ARBA00022786"/>
    </source>
</evidence>
<sequence>MPRNSRRSKGILGVPRKSEKQIFAFGRYAEPLPSDESDDPDFNPEGDQETATSKAGGLKNKERPAAKKKKVCKDRCTVSNTGQAGVGSDDVGNSGSSRLRGWSEAIPTEILLLIFQYAIEQLKGSSVPFLCRMSRVCCRWRDIASEPRLWNTVNLSTSELNITTSATILQKLASSRIKFTRALGKNCHELESIDLSLCESLTSKGIASIAEKCCRIRSIDLESTKIDIPGLQCIVEKLGAQLECLCLRNCTRLTGGRILPLIQENCPNLRELNLTGSYVPQTNLKNLPDFPLKTLKFGDASYSSLDVVVKKWHATLESLDIGCSRDINDDCMLLLSSSFGMPKLRELNVSSTNITDAGLRYILNACLNLEKLNLTSCRGLPRALKKPHLKESIESLRKTQWA</sequence>
<dbReference type="InterPro" id="IPR055411">
    <property type="entry name" value="LRR_FXL15/At3g58940/PEG3-like"/>
</dbReference>
<dbReference type="CDD" id="cd22119">
    <property type="entry name" value="F-box_FBXL6"/>
    <property type="match status" value="1"/>
</dbReference>
<gene>
    <name evidence="6" type="ORF">P5673_010217</name>
</gene>
<dbReference type="InterPro" id="IPR001810">
    <property type="entry name" value="F-box_dom"/>
</dbReference>
<dbReference type="InterPro" id="IPR047922">
    <property type="entry name" value="FBXL6_F-box"/>
</dbReference>
<dbReference type="SUPFAM" id="SSF81383">
    <property type="entry name" value="F-box domain"/>
    <property type="match status" value="1"/>
</dbReference>
<evidence type="ECO:0000259" key="3">
    <source>
        <dbReference type="Pfam" id="PF12937"/>
    </source>
</evidence>
<feature type="region of interest" description="Disordered" evidence="2">
    <location>
        <begin position="24"/>
        <end position="72"/>
    </location>
</feature>
<dbReference type="SMART" id="SM00367">
    <property type="entry name" value="LRR_CC"/>
    <property type="match status" value="4"/>
</dbReference>
<evidence type="ECO:0000259" key="5">
    <source>
        <dbReference type="Pfam" id="PF25372"/>
    </source>
</evidence>
<evidence type="ECO:0000259" key="4">
    <source>
        <dbReference type="Pfam" id="PF24758"/>
    </source>
</evidence>
<proteinExistence type="predicted"/>
<dbReference type="Gene3D" id="3.80.10.10">
    <property type="entry name" value="Ribonuclease Inhibitor"/>
    <property type="match status" value="2"/>
</dbReference>
<dbReference type="GO" id="GO:0031146">
    <property type="term" value="P:SCF-dependent proteasomal ubiquitin-dependent protein catabolic process"/>
    <property type="evidence" value="ECO:0007669"/>
    <property type="project" value="TreeGrafter"/>
</dbReference>
<keyword evidence="7" id="KW-1185">Reference proteome</keyword>
<name>A0AAD9QR99_ACRCE</name>
<dbReference type="InterPro" id="IPR057207">
    <property type="entry name" value="FBXL15_LRR"/>
</dbReference>
<dbReference type="AlphaFoldDB" id="A0AAD9QR99"/>
<evidence type="ECO:0000313" key="7">
    <source>
        <dbReference type="Proteomes" id="UP001249851"/>
    </source>
</evidence>
<dbReference type="Proteomes" id="UP001249851">
    <property type="component" value="Unassembled WGS sequence"/>
</dbReference>
<dbReference type="Pfam" id="PF24758">
    <property type="entry name" value="LRR_At5g56370"/>
    <property type="match status" value="1"/>
</dbReference>
<feature type="compositionally biased region" description="Acidic residues" evidence="2">
    <location>
        <begin position="33"/>
        <end position="48"/>
    </location>
</feature>